<dbReference type="AlphaFoldDB" id="A0A482XJ34"/>
<feature type="compositionally biased region" description="Pro residues" evidence="13">
    <location>
        <begin position="38"/>
        <end position="47"/>
    </location>
</feature>
<keyword evidence="9" id="KW-0811">Translocation</keyword>
<sequence>MSVNWSANDSDKEEPEPADDGKYLRVPKNPISKKDPYKPPGWLPPLIPAEKVEVDWDINTDEPSTQQDSDGRRPNDGGRGRNDGGRRPNNDVVSTDGNRTRSNEGGRRSNDDGRRPSNESDGNDDEEDETLSERLMGLTEMFPESVTEVLDQTADFLHSNFKKIFWFSRQSTWIVETCSLILLGPIFFLYCGWKRDAAMDPGPCGSGPTCGAGYGRFGRSCHLSRPRP</sequence>
<keyword evidence="12" id="KW-0675">Receptor</keyword>
<evidence type="ECO:0000256" key="2">
    <source>
        <dbReference type="ARBA" id="ARBA00009874"/>
    </source>
</evidence>
<keyword evidence="7" id="KW-0653">Protein transport</keyword>
<keyword evidence="8 14" id="KW-1133">Transmembrane helix</keyword>
<evidence type="ECO:0000256" key="14">
    <source>
        <dbReference type="SAM" id="Phobius"/>
    </source>
</evidence>
<comment type="subcellular location">
    <subcellularLocation>
        <location evidence="1">Mitochondrion outer membrane</location>
        <topology evidence="1">Single-pass membrane protein</topology>
    </subcellularLocation>
</comment>
<dbReference type="EMBL" id="QKKF02008850">
    <property type="protein sequence ID" value="RZF45530.1"/>
    <property type="molecule type" value="Genomic_DNA"/>
</dbReference>
<feature type="transmembrane region" description="Helical" evidence="14">
    <location>
        <begin position="173"/>
        <end position="193"/>
    </location>
</feature>
<feature type="compositionally biased region" description="Basic and acidic residues" evidence="13">
    <location>
        <begin position="98"/>
        <end position="118"/>
    </location>
</feature>
<evidence type="ECO:0000256" key="5">
    <source>
        <dbReference type="ARBA" id="ARBA00022692"/>
    </source>
</evidence>
<evidence type="ECO:0000256" key="7">
    <source>
        <dbReference type="ARBA" id="ARBA00022927"/>
    </source>
</evidence>
<name>A0A482XJ34_LAOST</name>
<dbReference type="GO" id="GO:0005741">
    <property type="term" value="C:mitochondrial outer membrane"/>
    <property type="evidence" value="ECO:0007669"/>
    <property type="project" value="UniProtKB-SubCell"/>
</dbReference>
<evidence type="ECO:0000256" key="10">
    <source>
        <dbReference type="ARBA" id="ARBA00023128"/>
    </source>
</evidence>
<dbReference type="OrthoDB" id="10016939at2759"/>
<evidence type="ECO:0000313" key="16">
    <source>
        <dbReference type="Proteomes" id="UP000291343"/>
    </source>
</evidence>
<feature type="compositionally biased region" description="Basic and acidic residues" evidence="13">
    <location>
        <begin position="69"/>
        <end position="89"/>
    </location>
</feature>
<dbReference type="InParanoid" id="A0A482XJ34"/>
<dbReference type="PANTHER" id="PTHR12504:SF0">
    <property type="entry name" value="MITOCHONDRIAL IMPORT RECEPTOR SUBUNIT TOM22 HOMOLOG"/>
    <property type="match status" value="1"/>
</dbReference>
<organism evidence="15 16">
    <name type="scientific">Laodelphax striatellus</name>
    <name type="common">Small brown planthopper</name>
    <name type="synonym">Delphax striatella</name>
    <dbReference type="NCBI Taxonomy" id="195883"/>
    <lineage>
        <taxon>Eukaryota</taxon>
        <taxon>Metazoa</taxon>
        <taxon>Ecdysozoa</taxon>
        <taxon>Arthropoda</taxon>
        <taxon>Hexapoda</taxon>
        <taxon>Insecta</taxon>
        <taxon>Pterygota</taxon>
        <taxon>Neoptera</taxon>
        <taxon>Paraneoptera</taxon>
        <taxon>Hemiptera</taxon>
        <taxon>Auchenorrhyncha</taxon>
        <taxon>Fulgoroidea</taxon>
        <taxon>Delphacidae</taxon>
        <taxon>Criomorphinae</taxon>
        <taxon>Laodelphax</taxon>
    </lineage>
</organism>
<feature type="region of interest" description="Disordered" evidence="13">
    <location>
        <begin position="1"/>
        <end position="130"/>
    </location>
</feature>
<keyword evidence="6" id="KW-1000">Mitochondrion outer membrane</keyword>
<dbReference type="InterPro" id="IPR005683">
    <property type="entry name" value="Tom22"/>
</dbReference>
<keyword evidence="5 14" id="KW-0812">Transmembrane</keyword>
<dbReference type="Proteomes" id="UP000291343">
    <property type="component" value="Unassembled WGS sequence"/>
</dbReference>
<protein>
    <recommendedName>
        <fullName evidence="3">Mitochondrial import receptor subunit TOM22 homolog</fullName>
    </recommendedName>
</protein>
<evidence type="ECO:0000256" key="13">
    <source>
        <dbReference type="SAM" id="MobiDB-lite"/>
    </source>
</evidence>
<keyword evidence="10" id="KW-0496">Mitochondrion</keyword>
<dbReference type="Pfam" id="PF04281">
    <property type="entry name" value="Tom22"/>
    <property type="match status" value="1"/>
</dbReference>
<comment type="caution">
    <text evidence="15">The sequence shown here is derived from an EMBL/GenBank/DDBJ whole genome shotgun (WGS) entry which is preliminary data.</text>
</comment>
<accession>A0A482XJ34</accession>
<comment type="similarity">
    <text evidence="2">Belongs to the Tom22 family.</text>
</comment>
<evidence type="ECO:0000256" key="6">
    <source>
        <dbReference type="ARBA" id="ARBA00022787"/>
    </source>
</evidence>
<evidence type="ECO:0000256" key="8">
    <source>
        <dbReference type="ARBA" id="ARBA00022989"/>
    </source>
</evidence>
<evidence type="ECO:0000256" key="11">
    <source>
        <dbReference type="ARBA" id="ARBA00023136"/>
    </source>
</evidence>
<dbReference type="PANTHER" id="PTHR12504">
    <property type="entry name" value="MITOCHONDRIAL IMPORT RECEPTOR SUBUNIT TOM22"/>
    <property type="match status" value="1"/>
</dbReference>
<proteinExistence type="inferred from homology"/>
<evidence type="ECO:0000313" key="15">
    <source>
        <dbReference type="EMBL" id="RZF45530.1"/>
    </source>
</evidence>
<keyword evidence="4" id="KW-0813">Transport</keyword>
<keyword evidence="16" id="KW-1185">Reference proteome</keyword>
<dbReference type="STRING" id="195883.A0A482XJ34"/>
<feature type="compositionally biased region" description="Acidic residues" evidence="13">
    <location>
        <begin position="121"/>
        <end position="130"/>
    </location>
</feature>
<keyword evidence="11 14" id="KW-0472">Membrane</keyword>
<dbReference type="GO" id="GO:0006886">
    <property type="term" value="P:intracellular protein transport"/>
    <property type="evidence" value="ECO:0007669"/>
    <property type="project" value="InterPro"/>
</dbReference>
<evidence type="ECO:0000256" key="9">
    <source>
        <dbReference type="ARBA" id="ARBA00023010"/>
    </source>
</evidence>
<gene>
    <name evidence="15" type="ORF">LSTR_LSTR005732</name>
</gene>
<evidence type="ECO:0000256" key="12">
    <source>
        <dbReference type="ARBA" id="ARBA00023170"/>
    </source>
</evidence>
<evidence type="ECO:0000256" key="4">
    <source>
        <dbReference type="ARBA" id="ARBA00022448"/>
    </source>
</evidence>
<evidence type="ECO:0000256" key="1">
    <source>
        <dbReference type="ARBA" id="ARBA00004572"/>
    </source>
</evidence>
<dbReference type="CDD" id="cd22884">
    <property type="entry name" value="TOM22"/>
    <property type="match status" value="1"/>
</dbReference>
<evidence type="ECO:0000256" key="3">
    <source>
        <dbReference type="ARBA" id="ARBA00016229"/>
    </source>
</evidence>
<reference evidence="15 16" key="1">
    <citation type="journal article" date="2017" name="Gigascience">
        <title>Genome sequence of the small brown planthopper, Laodelphax striatellus.</title>
        <authorList>
            <person name="Zhu J."/>
            <person name="Jiang F."/>
            <person name="Wang X."/>
            <person name="Yang P."/>
            <person name="Bao Y."/>
            <person name="Zhao W."/>
            <person name="Wang W."/>
            <person name="Lu H."/>
            <person name="Wang Q."/>
            <person name="Cui N."/>
            <person name="Li J."/>
            <person name="Chen X."/>
            <person name="Luo L."/>
            <person name="Yu J."/>
            <person name="Kang L."/>
            <person name="Cui F."/>
        </authorList>
    </citation>
    <scope>NUCLEOTIDE SEQUENCE [LARGE SCALE GENOMIC DNA]</scope>
    <source>
        <strain evidence="15">Lst14</strain>
    </source>
</reference>